<evidence type="ECO:0000256" key="4">
    <source>
        <dbReference type="ARBA" id="ARBA00022833"/>
    </source>
</evidence>
<dbReference type="GO" id="GO:0006508">
    <property type="term" value="P:proteolysis"/>
    <property type="evidence" value="ECO:0007669"/>
    <property type="project" value="UniProtKB-KW"/>
</dbReference>
<keyword evidence="2" id="KW-0479">Metal-binding</keyword>
<keyword evidence="4" id="KW-0862">Zinc</keyword>
<sequence>MKIFFLCLAVLLFIAQNSIEQSSGANTLSLRKPPYYKDLLTSTPYYWDKSLEKITNPKISIRNRLYNVTDDIYFTFQLINQETCLNFEKKDNPITNSIGINFYLSSDGKNVVTLSNNPKSPTNVSLQESVYKNATSLAFYIGLALGLIPEVARPDRNIDVKVDMNNVQDDYKKYYKIALPGVVPYLKDTDFDFKSAMFFGSDFGLSNGKQSTYIVDLYKDYQYPSTVSKSFSHNDYKHMYYYYCDGSKKQNNCKYGGYPFPKDQRYCKCPYYLDGNKCENFIFRNNLIHTFAERITKKSLVASDTEECVIVNLTDELLYLNVTSKNNKKNVSIVVEELTFERNDCKIDKS</sequence>
<protein>
    <submittedName>
        <fullName evidence="9">Astacin domain-containing protein</fullName>
    </submittedName>
</protein>
<reference evidence="9" key="1">
    <citation type="submission" date="2017-02" db="UniProtKB">
        <authorList>
            <consortium name="WormBaseParasite"/>
        </authorList>
    </citation>
    <scope>IDENTIFICATION</scope>
</reference>
<feature type="signal peptide" evidence="6">
    <location>
        <begin position="1"/>
        <end position="24"/>
    </location>
</feature>
<dbReference type="WBParaSite" id="SPAL_0000674700.1">
    <property type="protein sequence ID" value="SPAL_0000674700.1"/>
    <property type="gene ID" value="SPAL_0000674700"/>
</dbReference>
<evidence type="ECO:0000313" key="8">
    <source>
        <dbReference type="Proteomes" id="UP000046392"/>
    </source>
</evidence>
<dbReference type="Proteomes" id="UP000046392">
    <property type="component" value="Unplaced"/>
</dbReference>
<evidence type="ECO:0000256" key="3">
    <source>
        <dbReference type="ARBA" id="ARBA00022801"/>
    </source>
</evidence>
<dbReference type="PANTHER" id="PTHR10127">
    <property type="entry name" value="DISCOIDIN, CUB, EGF, LAMININ , AND ZINC METALLOPROTEASE DOMAIN CONTAINING"/>
    <property type="match status" value="1"/>
</dbReference>
<proteinExistence type="predicted"/>
<keyword evidence="5" id="KW-0482">Metalloprotease</keyword>
<keyword evidence="1" id="KW-0645">Protease</keyword>
<name>A0A0N5BLE9_STREA</name>
<accession>A0A0N5BLE9</accession>
<dbReference type="InterPro" id="IPR024079">
    <property type="entry name" value="MetalloPept_cat_dom_sf"/>
</dbReference>
<feature type="chain" id="PRO_5005894691" evidence="6">
    <location>
        <begin position="25"/>
        <end position="350"/>
    </location>
</feature>
<evidence type="ECO:0000256" key="6">
    <source>
        <dbReference type="SAM" id="SignalP"/>
    </source>
</evidence>
<dbReference type="SUPFAM" id="SSF55486">
    <property type="entry name" value="Metalloproteases ('zincins'), catalytic domain"/>
    <property type="match status" value="1"/>
</dbReference>
<organism evidence="8 9">
    <name type="scientific">Strongyloides papillosus</name>
    <name type="common">Intestinal threadworm</name>
    <dbReference type="NCBI Taxonomy" id="174720"/>
    <lineage>
        <taxon>Eukaryota</taxon>
        <taxon>Metazoa</taxon>
        <taxon>Ecdysozoa</taxon>
        <taxon>Nematoda</taxon>
        <taxon>Chromadorea</taxon>
        <taxon>Rhabditida</taxon>
        <taxon>Tylenchina</taxon>
        <taxon>Panagrolaimomorpha</taxon>
        <taxon>Strongyloidoidea</taxon>
        <taxon>Strongyloididae</taxon>
        <taxon>Strongyloides</taxon>
    </lineage>
</organism>
<evidence type="ECO:0000256" key="2">
    <source>
        <dbReference type="ARBA" id="ARBA00022723"/>
    </source>
</evidence>
<evidence type="ECO:0000256" key="1">
    <source>
        <dbReference type="ARBA" id="ARBA00022670"/>
    </source>
</evidence>
<evidence type="ECO:0000259" key="7">
    <source>
        <dbReference type="Pfam" id="PF01400"/>
    </source>
</evidence>
<dbReference type="Pfam" id="PF01400">
    <property type="entry name" value="Astacin"/>
    <property type="match status" value="1"/>
</dbReference>
<dbReference type="PANTHER" id="PTHR10127:SF780">
    <property type="entry name" value="METALLOENDOPEPTIDASE"/>
    <property type="match status" value="1"/>
</dbReference>
<evidence type="ECO:0000256" key="5">
    <source>
        <dbReference type="ARBA" id="ARBA00023049"/>
    </source>
</evidence>
<feature type="domain" description="Peptidase M12A" evidence="7">
    <location>
        <begin position="71"/>
        <end position="243"/>
    </location>
</feature>
<dbReference type="GO" id="GO:0004222">
    <property type="term" value="F:metalloendopeptidase activity"/>
    <property type="evidence" value="ECO:0007669"/>
    <property type="project" value="InterPro"/>
</dbReference>
<keyword evidence="6" id="KW-0732">Signal</keyword>
<dbReference type="AlphaFoldDB" id="A0A0N5BLE9"/>
<keyword evidence="8" id="KW-1185">Reference proteome</keyword>
<keyword evidence="3" id="KW-0378">Hydrolase</keyword>
<evidence type="ECO:0000313" key="9">
    <source>
        <dbReference type="WBParaSite" id="SPAL_0000674700.1"/>
    </source>
</evidence>
<dbReference type="InterPro" id="IPR001506">
    <property type="entry name" value="Peptidase_M12A"/>
</dbReference>
<dbReference type="GO" id="GO:0046872">
    <property type="term" value="F:metal ion binding"/>
    <property type="evidence" value="ECO:0007669"/>
    <property type="project" value="UniProtKB-KW"/>
</dbReference>
<dbReference type="Gene3D" id="3.40.390.10">
    <property type="entry name" value="Collagenase (Catalytic Domain)"/>
    <property type="match status" value="1"/>
</dbReference>